<dbReference type="EMBL" id="CP029347">
    <property type="protein sequence ID" value="AWL11644.1"/>
    <property type="molecule type" value="Genomic_DNA"/>
</dbReference>
<evidence type="ECO:0008006" key="8">
    <source>
        <dbReference type="Google" id="ProtNLM"/>
    </source>
</evidence>
<dbReference type="KEGG" id="salh:HMF8227_01163"/>
<reference evidence="6 7" key="1">
    <citation type="submission" date="2018-05" db="EMBL/GenBank/DDBJ databases">
        <title>Salinimonas sp. HMF8227 Genome sequencing and assembly.</title>
        <authorList>
            <person name="Kang H."/>
            <person name="Kang J."/>
            <person name="Cha I."/>
            <person name="Kim H."/>
            <person name="Joh K."/>
        </authorList>
    </citation>
    <scope>NUCLEOTIDE SEQUENCE [LARGE SCALE GENOMIC DNA]</scope>
    <source>
        <strain evidence="6 7">HMF8227</strain>
    </source>
</reference>
<dbReference type="InterPro" id="IPR012349">
    <property type="entry name" value="Split_barrel_FMN-bd"/>
</dbReference>
<keyword evidence="7" id="KW-1185">Reference proteome</keyword>
<dbReference type="AlphaFoldDB" id="A0A2S2E1Y1"/>
<evidence type="ECO:0000259" key="5">
    <source>
        <dbReference type="Pfam" id="PF12945"/>
    </source>
</evidence>
<dbReference type="InterPro" id="IPR009926">
    <property type="entry name" value="T3SS_YcgR_PilZN"/>
</dbReference>
<evidence type="ECO:0000259" key="4">
    <source>
        <dbReference type="Pfam" id="PF07238"/>
    </source>
</evidence>
<evidence type="ECO:0000313" key="7">
    <source>
        <dbReference type="Proteomes" id="UP000245728"/>
    </source>
</evidence>
<gene>
    <name evidence="6" type="ORF">HMF8227_01163</name>
</gene>
<dbReference type="Gene3D" id="2.40.10.220">
    <property type="entry name" value="predicted glycosyltransferase like domains"/>
    <property type="match status" value="1"/>
</dbReference>
<evidence type="ECO:0000313" key="6">
    <source>
        <dbReference type="EMBL" id="AWL11644.1"/>
    </source>
</evidence>
<evidence type="ECO:0000256" key="2">
    <source>
        <dbReference type="ARBA" id="ARBA00022741"/>
    </source>
</evidence>
<evidence type="ECO:0000256" key="1">
    <source>
        <dbReference type="ARBA" id="ARBA00022636"/>
    </source>
</evidence>
<proteinExistence type="predicted"/>
<dbReference type="Pfam" id="PF07238">
    <property type="entry name" value="PilZ"/>
    <property type="match status" value="1"/>
</dbReference>
<dbReference type="Proteomes" id="UP000245728">
    <property type="component" value="Chromosome"/>
</dbReference>
<dbReference type="SUPFAM" id="SSF141371">
    <property type="entry name" value="PilZ domain-like"/>
    <property type="match status" value="2"/>
</dbReference>
<keyword evidence="2" id="KW-0547">Nucleotide-binding</keyword>
<dbReference type="InterPro" id="IPR009875">
    <property type="entry name" value="PilZ_domain"/>
</dbReference>
<feature type="domain" description="PilZ" evidence="4">
    <location>
        <begin position="115"/>
        <end position="208"/>
    </location>
</feature>
<evidence type="ECO:0000256" key="3">
    <source>
        <dbReference type="ARBA" id="ARBA00023143"/>
    </source>
</evidence>
<dbReference type="GO" id="GO:0035438">
    <property type="term" value="F:cyclic-di-GMP binding"/>
    <property type="evidence" value="ECO:0007669"/>
    <property type="project" value="InterPro"/>
</dbReference>
<dbReference type="RefSeq" id="WP_109339270.1">
    <property type="nucleotide sequence ID" value="NZ_CP029347.1"/>
</dbReference>
<name>A0A2S2E1Y1_9ALTE</name>
<keyword evidence="1" id="KW-0973">c-di-GMP</keyword>
<accession>A0A2S2E1Y1</accession>
<organism evidence="6 7">
    <name type="scientific">Saliniradius amylolyticus</name>
    <dbReference type="NCBI Taxonomy" id="2183582"/>
    <lineage>
        <taxon>Bacteria</taxon>
        <taxon>Pseudomonadati</taxon>
        <taxon>Pseudomonadota</taxon>
        <taxon>Gammaproteobacteria</taxon>
        <taxon>Alteromonadales</taxon>
        <taxon>Alteromonadaceae</taxon>
        <taxon>Saliniradius</taxon>
    </lineage>
</organism>
<sequence>MDSIIKREQLLQDSQLLSQFKIGLKVELQLLDSLSNRHMTKLVGMVPGKYVIVRFDEEMLPAEGEARGLVVVCRYIIEDEMGDCFAFKSQIMQLVRHPDRLMFLTFPNEIHRRALRSSKRVAISLKASIQPKKAKAKALEGTVKDISNSGCRFVFDASYKGKKVNHMPIHIHLFDSKLGLDEAISGEIKNSKYDSQEGLSVGIQFDQPQQYLDSLGLE</sequence>
<dbReference type="OrthoDB" id="5761885at2"/>
<feature type="domain" description="Type III secretion system flagellar brake protein YcgR PilZN" evidence="5">
    <location>
        <begin position="21"/>
        <end position="107"/>
    </location>
</feature>
<dbReference type="Gene3D" id="2.30.110.10">
    <property type="entry name" value="Electron Transport, Fmn-binding Protein, Chain A"/>
    <property type="match status" value="1"/>
</dbReference>
<keyword evidence="3" id="KW-0975">Bacterial flagellum</keyword>
<protein>
    <recommendedName>
        <fullName evidence="8">PilZ domain-containing protein</fullName>
    </recommendedName>
</protein>
<dbReference type="Pfam" id="PF12945">
    <property type="entry name" value="PilZNR"/>
    <property type="match status" value="1"/>
</dbReference>